<feature type="transmembrane region" description="Helical" evidence="6">
    <location>
        <begin position="214"/>
        <end position="236"/>
    </location>
</feature>
<feature type="domain" description="AMP-dependent synthetase/ligase" evidence="7">
    <location>
        <begin position="280"/>
        <end position="348"/>
    </location>
</feature>
<evidence type="ECO:0000256" key="1">
    <source>
        <dbReference type="ARBA" id="ARBA00005179"/>
    </source>
</evidence>
<keyword evidence="6" id="KW-0812">Transmembrane</keyword>
<evidence type="ECO:0000256" key="3">
    <source>
        <dbReference type="ARBA" id="ARBA00022598"/>
    </source>
</evidence>
<comment type="caution">
    <text evidence="9">The sequence shown here is derived from an EMBL/GenBank/DDBJ whole genome shotgun (WGS) entry which is preliminary data.</text>
</comment>
<dbReference type="EMBL" id="JAQQWL010000010">
    <property type="protein sequence ID" value="KAK8054663.1"/>
    <property type="molecule type" value="Genomic_DNA"/>
</dbReference>
<gene>
    <name evidence="9" type="ORF">PG994_009730</name>
</gene>
<dbReference type="Pfam" id="PF00501">
    <property type="entry name" value="AMP-binding"/>
    <property type="match status" value="2"/>
</dbReference>
<evidence type="ECO:0000256" key="5">
    <source>
        <dbReference type="ARBA" id="ARBA00022840"/>
    </source>
</evidence>
<evidence type="ECO:0000259" key="8">
    <source>
        <dbReference type="Pfam" id="PF13193"/>
    </source>
</evidence>
<keyword evidence="3" id="KW-0436">Ligase</keyword>
<name>A0ABR1U9N5_9PEZI</name>
<proteinExistence type="inferred from homology"/>
<reference evidence="9 10" key="1">
    <citation type="submission" date="2023-01" db="EMBL/GenBank/DDBJ databases">
        <title>Analysis of 21 Apiospora genomes using comparative genomics revels a genus with tremendous synthesis potential of carbohydrate active enzymes and secondary metabolites.</title>
        <authorList>
            <person name="Sorensen T."/>
        </authorList>
    </citation>
    <scope>NUCLEOTIDE SEQUENCE [LARGE SCALE GENOMIC DNA]</scope>
    <source>
        <strain evidence="9 10">CBS 135458</strain>
    </source>
</reference>
<dbReference type="Gene3D" id="3.40.50.12780">
    <property type="entry name" value="N-terminal domain of ligase-like"/>
    <property type="match status" value="1"/>
</dbReference>
<evidence type="ECO:0000259" key="7">
    <source>
        <dbReference type="Pfam" id="PF00501"/>
    </source>
</evidence>
<organism evidence="9 10">
    <name type="scientific">Apiospora phragmitis</name>
    <dbReference type="NCBI Taxonomy" id="2905665"/>
    <lineage>
        <taxon>Eukaryota</taxon>
        <taxon>Fungi</taxon>
        <taxon>Dikarya</taxon>
        <taxon>Ascomycota</taxon>
        <taxon>Pezizomycotina</taxon>
        <taxon>Sordariomycetes</taxon>
        <taxon>Xylariomycetidae</taxon>
        <taxon>Amphisphaeriales</taxon>
        <taxon>Apiosporaceae</taxon>
        <taxon>Apiospora</taxon>
    </lineage>
</organism>
<comment type="pathway">
    <text evidence="1">Secondary metabolite biosynthesis.</text>
</comment>
<dbReference type="InterPro" id="IPR045851">
    <property type="entry name" value="AMP-bd_C_sf"/>
</dbReference>
<dbReference type="PANTHER" id="PTHR24096">
    <property type="entry name" value="LONG-CHAIN-FATTY-ACID--COA LIGASE"/>
    <property type="match status" value="1"/>
</dbReference>
<dbReference type="GeneID" id="92094202"/>
<dbReference type="PROSITE" id="PS00455">
    <property type="entry name" value="AMP_BINDING"/>
    <property type="match status" value="1"/>
</dbReference>
<evidence type="ECO:0000256" key="4">
    <source>
        <dbReference type="ARBA" id="ARBA00022741"/>
    </source>
</evidence>
<evidence type="ECO:0000256" key="6">
    <source>
        <dbReference type="SAM" id="Phobius"/>
    </source>
</evidence>
<dbReference type="RefSeq" id="XP_066713309.1">
    <property type="nucleotide sequence ID" value="XM_066861139.1"/>
</dbReference>
<keyword evidence="10" id="KW-1185">Reference proteome</keyword>
<dbReference type="Pfam" id="PF13193">
    <property type="entry name" value="AMP-binding_C"/>
    <property type="match status" value="1"/>
</dbReference>
<keyword evidence="4" id="KW-0547">Nucleotide-binding</keyword>
<feature type="transmembrane region" description="Helical" evidence="6">
    <location>
        <begin position="51"/>
        <end position="75"/>
    </location>
</feature>
<dbReference type="SUPFAM" id="SSF56801">
    <property type="entry name" value="Acetyl-CoA synthetase-like"/>
    <property type="match status" value="1"/>
</dbReference>
<dbReference type="Gene3D" id="3.40.50.980">
    <property type="match status" value="2"/>
</dbReference>
<keyword evidence="6" id="KW-1133">Transmembrane helix</keyword>
<accession>A0ABR1U9N5</accession>
<keyword evidence="5" id="KW-0067">ATP-binding</keyword>
<dbReference type="PANTHER" id="PTHR24096:SF317">
    <property type="entry name" value="ADENYLATE-FORMING ENZYME AFEA"/>
    <property type="match status" value="1"/>
</dbReference>
<dbReference type="Proteomes" id="UP001480595">
    <property type="component" value="Unassembled WGS sequence"/>
</dbReference>
<evidence type="ECO:0000313" key="9">
    <source>
        <dbReference type="EMBL" id="KAK8054663.1"/>
    </source>
</evidence>
<keyword evidence="6" id="KW-0472">Membrane</keyword>
<dbReference type="InterPro" id="IPR000873">
    <property type="entry name" value="AMP-dep_synth/lig_dom"/>
</dbReference>
<sequence>MGHSKAVDKASAVDFISFVFHAQRDYAPSKPLFIDAQVPVRSLDVVQTRSLYLYAALLYGIISFGGVACGVNPVFKFEELDHLVRQSEAKVIVAIPDSLPTVLEVAGANEISTNRIFVLDDLDAPLDFIANDHHRINNPDKVSDGSSASQDDTKSFTDLLRHGESDCVTLESEQALRETPAIYYPTSGTSGLPKLVVLSHHNLIMQHHSLHQDVPYGVVRVLCLPCFYLFGAAWLFGSTLRYGEPAYIMPRFHLDDYLRHLARYGATEAYLTPPVRDPVPVWGMTEVGVACLFRYGDAGAYPGAVGRLLDGYDVKLVDPASGREVGAANYHRVPGELFVRSPNVMMGYKGITAPSQDEGRSEWFPTGDLVLIEDGKVYVVGRTKELIKTKGWQVAPAEIEALIQQHPGVRDCAVVGVRSDDGTTEVPRAYVVRKVEEVVPLLLPHSKKKKKPVSGDDIYGLVAGSLASYKRLEGGVVFVTTIPRTASGKTQRFKLVQTQGVVDVDDNDDTSSSKRMSVVRWAQDFYAMVRPRLTQAFD</sequence>
<comment type="similarity">
    <text evidence="2">Belongs to the ATP-dependent AMP-binding enzyme family.</text>
</comment>
<evidence type="ECO:0000256" key="2">
    <source>
        <dbReference type="ARBA" id="ARBA00006432"/>
    </source>
</evidence>
<dbReference type="Gene3D" id="3.30.300.30">
    <property type="match status" value="1"/>
</dbReference>
<feature type="domain" description="AMP-dependent synthetase/ligase" evidence="7">
    <location>
        <begin position="54"/>
        <end position="275"/>
    </location>
</feature>
<dbReference type="InterPro" id="IPR025110">
    <property type="entry name" value="AMP-bd_C"/>
</dbReference>
<feature type="domain" description="AMP-binding enzyme C-terminal" evidence="8">
    <location>
        <begin position="398"/>
        <end position="489"/>
    </location>
</feature>
<dbReference type="InterPro" id="IPR042099">
    <property type="entry name" value="ANL_N_sf"/>
</dbReference>
<protein>
    <submittedName>
        <fullName evidence="9">Uncharacterized protein</fullName>
    </submittedName>
</protein>
<dbReference type="InterPro" id="IPR020845">
    <property type="entry name" value="AMP-binding_CS"/>
</dbReference>
<evidence type="ECO:0000313" key="10">
    <source>
        <dbReference type="Proteomes" id="UP001480595"/>
    </source>
</evidence>